<comment type="caution">
    <text evidence="2">The sequence shown here is derived from an EMBL/GenBank/DDBJ whole genome shotgun (WGS) entry which is preliminary data.</text>
</comment>
<gene>
    <name evidence="2" type="ORF">DBZ36_15225</name>
</gene>
<dbReference type="Proteomes" id="UP000286482">
    <property type="component" value="Unassembled WGS sequence"/>
</dbReference>
<dbReference type="EMBL" id="RAQO01000008">
    <property type="protein sequence ID" value="RKF15729.1"/>
    <property type="molecule type" value="Genomic_DNA"/>
</dbReference>
<evidence type="ECO:0000259" key="1">
    <source>
        <dbReference type="Pfam" id="PF07238"/>
    </source>
</evidence>
<keyword evidence="3" id="KW-1185">Reference proteome</keyword>
<dbReference type="Pfam" id="PF07238">
    <property type="entry name" value="PilZ"/>
    <property type="match status" value="2"/>
</dbReference>
<sequence>MNFSQQQVLINNLIPLVNHAEFDKVFSKATSQFSASERFMLKMELKRLCAPCLRVIDLRGKVDGDCFEFNYKGQIHYLDNIALKRFKQLLDVYSHIYSMGIYEALQATENNFKVMQRNNITPEQAAKRRGIEIQVPVLDMNQYIGRKEERVLLSSPITLISESGVEMPAMSSNLSLTGLRVRLDPKYQIEKGEQLRVRFNGLEQEYANSVLIKGCDYHVLASEIHNKKRVLGLVANNPSDSFVNFLKSFLKSYRGRSRIDVDNMINAVQIKGYEQFYISQATGLPLYFDGKGILKHQLRNRVNTHIISYWKDEQTSRLGQLLNSNRIQDLRRRKQGRVLFYSFTHVHKEVTSYYAASSTELDDDPELQQLFWGFGSRKPSWRVFQFQWHHCSVADMAFRSALPQVEIEQQHNMALAGLKDISLFGMLTDISNPTSLDIYQRHFNVERSPNLLSRFNLDKHASIHVNDVVHEYTQMRKEGRYLHQTGVVLHLDGKDYPCETMDISSAGLQVCSQQPIVNITTDSQVFISLSSFSNRVSSFNLDKLNYTVVNCNQSQTVFNLRVPPDNESLHDGKRFFTKLIRDNKDKLDLVPEIVARESLSRALRGLVSHYCFNRALFLSKHNVHFSACMLTRGIAASSLDQLFNVDELDKHAHLNNLLGRDDLFIHLVTQLRELKLLQSIDPQILYISCNDQGEILQTRQEQALSNAHKTIEFIKTALKHGSVRVVEIRAVRTGRPNRAYFDKELSYISSYAIHRAKQLEDEIWSSFAMFEFVDLTDEVLGQIKASNRLVKARLQSKTQA</sequence>
<evidence type="ECO:0000313" key="2">
    <source>
        <dbReference type="EMBL" id="RKF15729.1"/>
    </source>
</evidence>
<dbReference type="GO" id="GO:0035438">
    <property type="term" value="F:cyclic-di-GMP binding"/>
    <property type="evidence" value="ECO:0007669"/>
    <property type="project" value="InterPro"/>
</dbReference>
<feature type="domain" description="PilZ" evidence="1">
    <location>
        <begin position="475"/>
        <end position="561"/>
    </location>
</feature>
<dbReference type="AlphaFoldDB" id="A0A420E886"/>
<evidence type="ECO:0000313" key="3">
    <source>
        <dbReference type="Proteomes" id="UP000286482"/>
    </source>
</evidence>
<name>A0A420E886_9ALTE</name>
<dbReference type="Gene3D" id="2.40.10.220">
    <property type="entry name" value="predicted glycosyltransferase like domains"/>
    <property type="match status" value="1"/>
</dbReference>
<proteinExistence type="predicted"/>
<protein>
    <submittedName>
        <fullName evidence="2">PilZ domain-containing protein</fullName>
    </submittedName>
</protein>
<organism evidence="2 3">
    <name type="scientific">Alginatibacterium sediminis</name>
    <dbReference type="NCBI Taxonomy" id="2164068"/>
    <lineage>
        <taxon>Bacteria</taxon>
        <taxon>Pseudomonadati</taxon>
        <taxon>Pseudomonadota</taxon>
        <taxon>Gammaproteobacteria</taxon>
        <taxon>Alteromonadales</taxon>
        <taxon>Alteromonadaceae</taxon>
        <taxon>Alginatibacterium</taxon>
    </lineage>
</organism>
<dbReference type="OrthoDB" id="6208912at2"/>
<dbReference type="RefSeq" id="WP_120355815.1">
    <property type="nucleotide sequence ID" value="NZ_RAQO01000008.1"/>
</dbReference>
<reference evidence="2 3" key="1">
    <citation type="submission" date="2018-09" db="EMBL/GenBank/DDBJ databases">
        <authorList>
            <person name="Wang Z."/>
        </authorList>
    </citation>
    <scope>NUCLEOTIDE SEQUENCE [LARGE SCALE GENOMIC DNA]</scope>
    <source>
        <strain evidence="2 3">ALS 81</strain>
    </source>
</reference>
<feature type="domain" description="PilZ" evidence="1">
    <location>
        <begin position="146"/>
        <end position="206"/>
    </location>
</feature>
<accession>A0A420E886</accession>
<dbReference type="InterPro" id="IPR009875">
    <property type="entry name" value="PilZ_domain"/>
</dbReference>